<evidence type="ECO:0000313" key="2">
    <source>
        <dbReference type="EMBL" id="GIO33265.1"/>
    </source>
</evidence>
<dbReference type="AlphaFoldDB" id="A0A920CBD7"/>
<gene>
    <name evidence="2" type="ORF">J2TS6_44060</name>
</gene>
<feature type="region of interest" description="Disordered" evidence="1">
    <location>
        <begin position="1"/>
        <end position="25"/>
    </location>
</feature>
<dbReference type="EMBL" id="BORQ01000005">
    <property type="protein sequence ID" value="GIO33265.1"/>
    <property type="molecule type" value="Genomic_DNA"/>
</dbReference>
<organism evidence="2 3">
    <name type="scientific">Paenibacillus albilobatus</name>
    <dbReference type="NCBI Taxonomy" id="2716884"/>
    <lineage>
        <taxon>Bacteria</taxon>
        <taxon>Bacillati</taxon>
        <taxon>Bacillota</taxon>
        <taxon>Bacilli</taxon>
        <taxon>Bacillales</taxon>
        <taxon>Paenibacillaceae</taxon>
        <taxon>Paenibacillus</taxon>
    </lineage>
</organism>
<accession>A0A920CBD7</accession>
<evidence type="ECO:0008006" key="4">
    <source>
        <dbReference type="Google" id="ProtNLM"/>
    </source>
</evidence>
<protein>
    <recommendedName>
        <fullName evidence="4">DUF2634 domain-containing protein</fullName>
    </recommendedName>
</protein>
<proteinExistence type="predicted"/>
<dbReference type="Pfam" id="PF10934">
    <property type="entry name" value="Sheath_initiator"/>
    <property type="match status" value="1"/>
</dbReference>
<evidence type="ECO:0000256" key="1">
    <source>
        <dbReference type="SAM" id="MobiDB-lite"/>
    </source>
</evidence>
<sequence length="152" mass="17651">MVANLFPEDIEDDWGRDQSEETTSGQVTFGRSWQFDFKSGDFVMTPTRKVAAADEKAAWVMWCQKAVRTPRYRHLIYSRDHGEEFDDLIGRGYSRAFIESEIQRIVTETLMVDPRTADVDDFSFDWKGESCRFTCRITNIRDEEAVLEGSVE</sequence>
<evidence type="ECO:0000313" key="3">
    <source>
        <dbReference type="Proteomes" id="UP000679779"/>
    </source>
</evidence>
<dbReference type="Proteomes" id="UP000679779">
    <property type="component" value="Unassembled WGS sequence"/>
</dbReference>
<comment type="caution">
    <text evidence="2">The sequence shown here is derived from an EMBL/GenBank/DDBJ whole genome shotgun (WGS) entry which is preliminary data.</text>
</comment>
<keyword evidence="3" id="KW-1185">Reference proteome</keyword>
<dbReference type="InterPro" id="IPR020288">
    <property type="entry name" value="Sheath_initiator"/>
</dbReference>
<name>A0A920CBD7_9BACL</name>
<reference evidence="2" key="1">
    <citation type="submission" date="2021-03" db="EMBL/GenBank/DDBJ databases">
        <title>Antimicrobial resistance genes in bacteria isolated from Japanese honey, and their potential for conferring macrolide and lincosamide resistance in the American foulbrood pathogen Paenibacillus larvae.</title>
        <authorList>
            <person name="Okamoto M."/>
            <person name="Kumagai M."/>
            <person name="Kanamori H."/>
            <person name="Takamatsu D."/>
        </authorList>
    </citation>
    <scope>NUCLEOTIDE SEQUENCE</scope>
    <source>
        <strain evidence="2">J2TS6</strain>
    </source>
</reference>